<evidence type="ECO:0000256" key="1">
    <source>
        <dbReference type="ARBA" id="ARBA00004370"/>
    </source>
</evidence>
<sequence>MGFVINAIYSMAYGLHNMQMSLCPGYAGLCDAMKPIDGRKLLDSLMKTNFTGVSGDMILFDENGDSPGRSMVEILSFCLRYL</sequence>
<dbReference type="OrthoDB" id="425344at2759"/>
<dbReference type="GO" id="GO:0016020">
    <property type="term" value="C:membrane"/>
    <property type="evidence" value="ECO:0007669"/>
    <property type="project" value="UniProtKB-SubCell"/>
</dbReference>
<keyword evidence="3" id="KW-0732">Signal</keyword>
<comment type="subcellular location">
    <subcellularLocation>
        <location evidence="1">Membrane</location>
    </subcellularLocation>
</comment>
<organism evidence="8 9">
    <name type="scientific">Neotoma lepida</name>
    <name type="common">Desert woodrat</name>
    <dbReference type="NCBI Taxonomy" id="56216"/>
    <lineage>
        <taxon>Eukaryota</taxon>
        <taxon>Metazoa</taxon>
        <taxon>Chordata</taxon>
        <taxon>Craniata</taxon>
        <taxon>Vertebrata</taxon>
        <taxon>Euteleostomi</taxon>
        <taxon>Mammalia</taxon>
        <taxon>Eutheria</taxon>
        <taxon>Euarchontoglires</taxon>
        <taxon>Glires</taxon>
        <taxon>Rodentia</taxon>
        <taxon>Myomorpha</taxon>
        <taxon>Muroidea</taxon>
        <taxon>Cricetidae</taxon>
        <taxon>Neotominae</taxon>
        <taxon>Neotoma</taxon>
    </lineage>
</organism>
<evidence type="ECO:0000313" key="9">
    <source>
        <dbReference type="Proteomes" id="UP000092124"/>
    </source>
</evidence>
<dbReference type="STRING" id="56216.A0A1A6H0D0"/>
<evidence type="ECO:0000256" key="5">
    <source>
        <dbReference type="ARBA" id="ARBA00023136"/>
    </source>
</evidence>
<comment type="caution">
    <text evidence="8">The sequence shown here is derived from an EMBL/GenBank/DDBJ whole genome shotgun (WGS) entry which is preliminary data.</text>
</comment>
<name>A0A1A6H0D0_NEOLE</name>
<accession>A0A1A6H0D0</accession>
<dbReference type="Pfam" id="PF01094">
    <property type="entry name" value="ANF_receptor"/>
    <property type="match status" value="1"/>
</dbReference>
<proteinExistence type="predicted"/>
<dbReference type="SUPFAM" id="SSF53822">
    <property type="entry name" value="Periplasmic binding protein-like I"/>
    <property type="match status" value="1"/>
</dbReference>
<evidence type="ECO:0000256" key="2">
    <source>
        <dbReference type="ARBA" id="ARBA00022692"/>
    </source>
</evidence>
<dbReference type="Proteomes" id="UP000092124">
    <property type="component" value="Unassembled WGS sequence"/>
</dbReference>
<keyword evidence="5" id="KW-0472">Membrane</keyword>
<dbReference type="PANTHER" id="PTHR24060">
    <property type="entry name" value="METABOTROPIC GLUTAMATE RECEPTOR"/>
    <property type="match status" value="1"/>
</dbReference>
<keyword evidence="6" id="KW-0325">Glycoprotein</keyword>
<evidence type="ECO:0000256" key="3">
    <source>
        <dbReference type="ARBA" id="ARBA00022729"/>
    </source>
</evidence>
<evidence type="ECO:0000256" key="6">
    <source>
        <dbReference type="ARBA" id="ARBA00023180"/>
    </source>
</evidence>
<dbReference type="Gene3D" id="3.40.50.2300">
    <property type="match status" value="1"/>
</dbReference>
<evidence type="ECO:0000259" key="7">
    <source>
        <dbReference type="Pfam" id="PF01094"/>
    </source>
</evidence>
<feature type="non-terminal residue" evidence="8">
    <location>
        <position position="82"/>
    </location>
</feature>
<protein>
    <recommendedName>
        <fullName evidence="7">Receptor ligand binding region domain-containing protein</fullName>
    </recommendedName>
</protein>
<keyword evidence="2" id="KW-0812">Transmembrane</keyword>
<evidence type="ECO:0000313" key="8">
    <source>
        <dbReference type="EMBL" id="OBS71072.1"/>
    </source>
</evidence>
<dbReference type="InterPro" id="IPR001828">
    <property type="entry name" value="ANF_lig-bd_rcpt"/>
</dbReference>
<gene>
    <name evidence="8" type="ORF">A6R68_00387</name>
</gene>
<evidence type="ECO:0000256" key="4">
    <source>
        <dbReference type="ARBA" id="ARBA00022989"/>
    </source>
</evidence>
<keyword evidence="4" id="KW-1133">Transmembrane helix</keyword>
<reference evidence="8 9" key="1">
    <citation type="submission" date="2016-06" db="EMBL/GenBank/DDBJ databases">
        <title>The Draft Genome Sequence and Annotation of the Desert Woodrat Neotoma lepida.</title>
        <authorList>
            <person name="Campbell M."/>
            <person name="Oakeson K.F."/>
            <person name="Yandell M."/>
            <person name="Halpert J.R."/>
            <person name="Dearing D."/>
        </authorList>
    </citation>
    <scope>NUCLEOTIDE SEQUENCE [LARGE SCALE GENOMIC DNA]</scope>
    <source>
        <strain evidence="8">417</strain>
        <tissue evidence="8">Liver</tissue>
    </source>
</reference>
<keyword evidence="9" id="KW-1185">Reference proteome</keyword>
<dbReference type="EMBL" id="LZPO01066257">
    <property type="protein sequence ID" value="OBS71072.1"/>
    <property type="molecule type" value="Genomic_DNA"/>
</dbReference>
<dbReference type="InterPro" id="IPR028082">
    <property type="entry name" value="Peripla_BP_I"/>
</dbReference>
<dbReference type="AlphaFoldDB" id="A0A1A6H0D0"/>
<dbReference type="InterPro" id="IPR050726">
    <property type="entry name" value="mGluR"/>
</dbReference>
<feature type="domain" description="Receptor ligand binding region" evidence="7">
    <location>
        <begin position="5"/>
        <end position="68"/>
    </location>
</feature>